<comment type="caution">
    <text evidence="1">The sequence shown here is derived from an EMBL/GenBank/DDBJ whole genome shotgun (WGS) entry which is preliminary data.</text>
</comment>
<evidence type="ECO:0000313" key="1">
    <source>
        <dbReference type="EMBL" id="PRP72890.1"/>
    </source>
</evidence>
<dbReference type="EMBL" id="MDYQ01000766">
    <property type="protein sequence ID" value="PRP72890.1"/>
    <property type="molecule type" value="Genomic_DNA"/>
</dbReference>
<feature type="non-terminal residue" evidence="1">
    <location>
        <position position="1"/>
    </location>
</feature>
<proteinExistence type="predicted"/>
<organism evidence="1 2">
    <name type="scientific">Planoprotostelium fungivorum</name>
    <dbReference type="NCBI Taxonomy" id="1890364"/>
    <lineage>
        <taxon>Eukaryota</taxon>
        <taxon>Amoebozoa</taxon>
        <taxon>Evosea</taxon>
        <taxon>Variosea</taxon>
        <taxon>Cavosteliida</taxon>
        <taxon>Cavosteliaceae</taxon>
        <taxon>Planoprotostelium</taxon>
    </lineage>
</organism>
<dbReference type="InParanoid" id="A0A2P6MMG6"/>
<evidence type="ECO:0000313" key="2">
    <source>
        <dbReference type="Proteomes" id="UP000241769"/>
    </source>
</evidence>
<keyword evidence="2" id="KW-1185">Reference proteome</keyword>
<protein>
    <submittedName>
        <fullName evidence="1">Uncharacterized protein</fullName>
    </submittedName>
</protein>
<gene>
    <name evidence="1" type="ORF">PROFUN_17137</name>
</gene>
<reference evidence="1 2" key="1">
    <citation type="journal article" date="2018" name="Genome Biol. Evol.">
        <title>Multiple Roots of Fruiting Body Formation in Amoebozoa.</title>
        <authorList>
            <person name="Hillmann F."/>
            <person name="Forbes G."/>
            <person name="Novohradska S."/>
            <person name="Ferling I."/>
            <person name="Riege K."/>
            <person name="Groth M."/>
            <person name="Westermann M."/>
            <person name="Marz M."/>
            <person name="Spaller T."/>
            <person name="Winckler T."/>
            <person name="Schaap P."/>
            <person name="Glockner G."/>
        </authorList>
    </citation>
    <scope>NUCLEOTIDE SEQUENCE [LARGE SCALE GENOMIC DNA]</scope>
    <source>
        <strain evidence="1 2">Jena</strain>
    </source>
</reference>
<accession>A0A2P6MMG6</accession>
<dbReference type="AlphaFoldDB" id="A0A2P6MMG6"/>
<dbReference type="Proteomes" id="UP000241769">
    <property type="component" value="Unassembled WGS sequence"/>
</dbReference>
<sequence length="83" mass="9459">PRSQSLPAKAAIIAGIFNTATEGELNYWLKSSDKAFNFAEGKGAHRKNTWWTLEAQAFAILYQGLVRQYFGNSYQINQRDIFK</sequence>
<name>A0A2P6MMG6_9EUKA</name>